<protein>
    <submittedName>
        <fullName evidence="3">Acetyltransferase</fullName>
    </submittedName>
</protein>
<proteinExistence type="inferred from homology"/>
<dbReference type="InterPro" id="IPR011004">
    <property type="entry name" value="Trimer_LpxA-like_sf"/>
</dbReference>
<dbReference type="InterPro" id="IPR001451">
    <property type="entry name" value="Hexapep"/>
</dbReference>
<dbReference type="PANTHER" id="PTHR23416">
    <property type="entry name" value="SIALIC ACID SYNTHASE-RELATED"/>
    <property type="match status" value="1"/>
</dbReference>
<dbReference type="EMBL" id="LDER01000351">
    <property type="protein sequence ID" value="RVU60841.1"/>
    <property type="molecule type" value="Genomic_DNA"/>
</dbReference>
<dbReference type="Gene3D" id="2.160.10.10">
    <property type="entry name" value="Hexapeptide repeat proteins"/>
    <property type="match status" value="2"/>
</dbReference>
<keyword evidence="2 3" id="KW-0808">Transferase</keyword>
<dbReference type="RefSeq" id="WP_127814521.1">
    <property type="nucleotide sequence ID" value="NZ_LDER01000351.1"/>
</dbReference>
<sequence>MRLKDFFQKNGYVLGFFRLFTRSFIKVLHVLNTTRWRIMGVKLGKSSIIQVGTKIENPKQIIIGDNCLIASGTVIDSEKNDGKLILKNNIQINKGVRLDHTGNLVIYDNVLVSEYSTVYTHSHGHNPRSNPVPQSLIIREKTWIGSHSIILSGINEIGSNSIVASGSIVTKTIGSKSVYGGNPAKYIKSL</sequence>
<dbReference type="GO" id="GO:0008374">
    <property type="term" value="F:O-acyltransferase activity"/>
    <property type="evidence" value="ECO:0007669"/>
    <property type="project" value="TreeGrafter"/>
</dbReference>
<dbReference type="Proteomes" id="UP000286687">
    <property type="component" value="Unassembled WGS sequence"/>
</dbReference>
<gene>
    <name evidence="3" type="ORF">BM74_29140</name>
</gene>
<dbReference type="Pfam" id="PF14602">
    <property type="entry name" value="Hexapep_2"/>
    <property type="match status" value="2"/>
</dbReference>
<organism evidence="3 4">
    <name type="scientific">Bacillus thuringiensis</name>
    <dbReference type="NCBI Taxonomy" id="1428"/>
    <lineage>
        <taxon>Bacteria</taxon>
        <taxon>Bacillati</taxon>
        <taxon>Bacillota</taxon>
        <taxon>Bacilli</taxon>
        <taxon>Bacillales</taxon>
        <taxon>Bacillaceae</taxon>
        <taxon>Bacillus</taxon>
        <taxon>Bacillus cereus group</taxon>
    </lineage>
</organism>
<evidence type="ECO:0000313" key="3">
    <source>
        <dbReference type="EMBL" id="RVU60841.1"/>
    </source>
</evidence>
<dbReference type="InterPro" id="IPR051159">
    <property type="entry name" value="Hexapeptide_acetyltransf"/>
</dbReference>
<dbReference type="GO" id="GO:0005829">
    <property type="term" value="C:cytosol"/>
    <property type="evidence" value="ECO:0007669"/>
    <property type="project" value="TreeGrafter"/>
</dbReference>
<name>A0A437SD28_BACTU</name>
<evidence type="ECO:0000256" key="2">
    <source>
        <dbReference type="ARBA" id="ARBA00022679"/>
    </source>
</evidence>
<dbReference type="CDD" id="cd04647">
    <property type="entry name" value="LbH_MAT_like"/>
    <property type="match status" value="1"/>
</dbReference>
<accession>A0A437SD28</accession>
<reference evidence="3 4" key="1">
    <citation type="submission" date="2018-01" db="EMBL/GenBank/DDBJ databases">
        <title>Complete genome sequence of G25-42.</title>
        <authorList>
            <person name="Zheng Z."/>
            <person name="Sun M."/>
        </authorList>
    </citation>
    <scope>NUCLEOTIDE SEQUENCE [LARGE SCALE GENOMIC DNA]</scope>
    <source>
        <strain evidence="3 4">G25-42</strain>
    </source>
</reference>
<evidence type="ECO:0000313" key="4">
    <source>
        <dbReference type="Proteomes" id="UP000286687"/>
    </source>
</evidence>
<dbReference type="SUPFAM" id="SSF51161">
    <property type="entry name" value="Trimeric LpxA-like enzymes"/>
    <property type="match status" value="1"/>
</dbReference>
<dbReference type="AlphaFoldDB" id="A0A437SD28"/>
<dbReference type="PANTHER" id="PTHR23416:SF23">
    <property type="entry name" value="ACETYLTRANSFERASE C18B11.09C-RELATED"/>
    <property type="match status" value="1"/>
</dbReference>
<evidence type="ECO:0000256" key="1">
    <source>
        <dbReference type="ARBA" id="ARBA00007274"/>
    </source>
</evidence>
<comment type="caution">
    <text evidence="3">The sequence shown here is derived from an EMBL/GenBank/DDBJ whole genome shotgun (WGS) entry which is preliminary data.</text>
</comment>
<comment type="similarity">
    <text evidence="1">Belongs to the transferase hexapeptide repeat family.</text>
</comment>